<evidence type="ECO:0000313" key="6">
    <source>
        <dbReference type="Proteomes" id="UP001596201"/>
    </source>
</evidence>
<dbReference type="EMBL" id="JBHSKX010000001">
    <property type="protein sequence ID" value="MFC5366068.1"/>
    <property type="molecule type" value="Genomic_DNA"/>
</dbReference>
<comment type="function">
    <text evidence="3">Probably deamidates glutamine residues to glutamate on methyl-accepting chemotaxis receptors (MCPs), playing an important role in chemotaxis.</text>
</comment>
<keyword evidence="6" id="KW-1185">Reference proteome</keyword>
<dbReference type="RefSeq" id="WP_227228569.1">
    <property type="nucleotide sequence ID" value="NZ_JAJCVJ010000001.1"/>
</dbReference>
<dbReference type="PANTHER" id="PTHR35147:SF1">
    <property type="entry name" value="CHEMORECEPTOR GLUTAMINE DEAMIDASE CHED-RELATED"/>
    <property type="match status" value="1"/>
</dbReference>
<dbReference type="HAMAP" id="MF_01440">
    <property type="entry name" value="CheD"/>
    <property type="match status" value="1"/>
</dbReference>
<keyword evidence="1 3" id="KW-0145">Chemotaxis</keyword>
<gene>
    <name evidence="3" type="primary">cheD</name>
    <name evidence="5" type="ORF">ACFPJ5_03895</name>
</gene>
<dbReference type="Gene3D" id="3.30.1330.200">
    <property type="match status" value="1"/>
</dbReference>
<organism evidence="5 6">
    <name type="scientific">Salinirubrum litoreum</name>
    <dbReference type="NCBI Taxonomy" id="1126234"/>
    <lineage>
        <taxon>Archaea</taxon>
        <taxon>Methanobacteriati</taxon>
        <taxon>Methanobacteriota</taxon>
        <taxon>Stenosarchaea group</taxon>
        <taxon>Halobacteria</taxon>
        <taxon>Halobacteriales</taxon>
        <taxon>Haloferacaceae</taxon>
        <taxon>Salinirubrum</taxon>
    </lineage>
</organism>
<feature type="region of interest" description="Disordered" evidence="4">
    <location>
        <begin position="123"/>
        <end position="142"/>
    </location>
</feature>
<name>A0ABD5R819_9EURY</name>
<protein>
    <recommendedName>
        <fullName evidence="3">Probable chemoreceptor glutamine deamidase CheD</fullName>
        <ecNumber evidence="3">3.5.1.44</ecNumber>
    </recommendedName>
</protein>
<dbReference type="AlphaFoldDB" id="A0ABD5R819"/>
<evidence type="ECO:0000256" key="1">
    <source>
        <dbReference type="ARBA" id="ARBA00022500"/>
    </source>
</evidence>
<dbReference type="InterPro" id="IPR038592">
    <property type="entry name" value="CheD-like_sf"/>
</dbReference>
<dbReference type="EC" id="3.5.1.44" evidence="3"/>
<accession>A0ABD5R819</accession>
<comment type="similarity">
    <text evidence="3">Belongs to the CheD family.</text>
</comment>
<dbReference type="SUPFAM" id="SSF64438">
    <property type="entry name" value="CNF1/YfiH-like putative cysteine hydrolases"/>
    <property type="match status" value="1"/>
</dbReference>
<comment type="catalytic activity">
    <reaction evidence="3">
        <text>L-glutaminyl-[protein] + H2O = L-glutamyl-[protein] + NH4(+)</text>
        <dbReference type="Rhea" id="RHEA:16441"/>
        <dbReference type="Rhea" id="RHEA-COMP:10207"/>
        <dbReference type="Rhea" id="RHEA-COMP:10208"/>
        <dbReference type="ChEBI" id="CHEBI:15377"/>
        <dbReference type="ChEBI" id="CHEBI:28938"/>
        <dbReference type="ChEBI" id="CHEBI:29973"/>
        <dbReference type="ChEBI" id="CHEBI:30011"/>
        <dbReference type="EC" id="3.5.1.44"/>
    </reaction>
</comment>
<comment type="caution">
    <text evidence="5">The sequence shown here is derived from an EMBL/GenBank/DDBJ whole genome shotgun (WGS) entry which is preliminary data.</text>
</comment>
<dbReference type="Proteomes" id="UP001596201">
    <property type="component" value="Unassembled WGS sequence"/>
</dbReference>
<evidence type="ECO:0000256" key="2">
    <source>
        <dbReference type="ARBA" id="ARBA00022801"/>
    </source>
</evidence>
<dbReference type="GO" id="GO:0006935">
    <property type="term" value="P:chemotaxis"/>
    <property type="evidence" value="ECO:0007669"/>
    <property type="project" value="UniProtKB-UniRule"/>
</dbReference>
<dbReference type="PANTHER" id="PTHR35147">
    <property type="entry name" value="CHEMORECEPTOR GLUTAMINE DEAMIDASE CHED-RELATED"/>
    <property type="match status" value="1"/>
</dbReference>
<dbReference type="Pfam" id="PF03975">
    <property type="entry name" value="CheD"/>
    <property type="match status" value="1"/>
</dbReference>
<dbReference type="CDD" id="cd16352">
    <property type="entry name" value="CheD"/>
    <property type="match status" value="1"/>
</dbReference>
<evidence type="ECO:0000313" key="5">
    <source>
        <dbReference type="EMBL" id="MFC5366068.1"/>
    </source>
</evidence>
<proteinExistence type="inferred from homology"/>
<evidence type="ECO:0000256" key="4">
    <source>
        <dbReference type="SAM" id="MobiDB-lite"/>
    </source>
</evidence>
<keyword evidence="2 3" id="KW-0378">Hydrolase</keyword>
<reference evidence="5 6" key="1">
    <citation type="journal article" date="2019" name="Int. J. Syst. Evol. Microbiol.">
        <title>The Global Catalogue of Microorganisms (GCM) 10K type strain sequencing project: providing services to taxonomists for standard genome sequencing and annotation.</title>
        <authorList>
            <consortium name="The Broad Institute Genomics Platform"/>
            <consortium name="The Broad Institute Genome Sequencing Center for Infectious Disease"/>
            <person name="Wu L."/>
            <person name="Ma J."/>
        </authorList>
    </citation>
    <scope>NUCLEOTIDE SEQUENCE [LARGE SCALE GENOMIC DNA]</scope>
    <source>
        <strain evidence="5 6">CGMCC 1.12237</strain>
    </source>
</reference>
<dbReference type="InterPro" id="IPR005659">
    <property type="entry name" value="Chemorcpt_Glu_NH3ase_CheD"/>
</dbReference>
<sequence>MRGRPDVTRVRMAEYAVGTGAMRSNGLGSCVAVALVDPEAGVGGLAHVMLPDSDRRSGEPPAKFADTAIPHLGREVVAAGGSRRRLRAKFAGGSDLFEFSGVGERIGERNAEAVRRALTEAGIPIDGTDTGGDYGRTVTLDPRTGTLRIETADGDEQTL</sequence>
<dbReference type="GO" id="GO:0050568">
    <property type="term" value="F:protein-glutamine glutaminase activity"/>
    <property type="evidence" value="ECO:0007669"/>
    <property type="project" value="UniProtKB-UniRule"/>
</dbReference>
<dbReference type="InterPro" id="IPR011324">
    <property type="entry name" value="Cytotoxic_necrot_fac-like_cat"/>
</dbReference>
<evidence type="ECO:0000256" key="3">
    <source>
        <dbReference type="HAMAP-Rule" id="MF_01440"/>
    </source>
</evidence>